<evidence type="ECO:0000313" key="3">
    <source>
        <dbReference type="Proteomes" id="UP001383192"/>
    </source>
</evidence>
<name>A0AAW0E0M5_9AGAR</name>
<feature type="region of interest" description="Disordered" evidence="1">
    <location>
        <begin position="261"/>
        <end position="286"/>
    </location>
</feature>
<reference evidence="2 3" key="1">
    <citation type="submission" date="2024-01" db="EMBL/GenBank/DDBJ databases">
        <title>A draft genome for a cacao thread blight-causing isolate of Paramarasmius palmivorus.</title>
        <authorList>
            <person name="Baruah I.K."/>
            <person name="Bukari Y."/>
            <person name="Amoako-Attah I."/>
            <person name="Meinhardt L.W."/>
            <person name="Bailey B.A."/>
            <person name="Cohen S.P."/>
        </authorList>
    </citation>
    <scope>NUCLEOTIDE SEQUENCE [LARGE SCALE GENOMIC DNA]</scope>
    <source>
        <strain evidence="2 3">GH-12</strain>
    </source>
</reference>
<gene>
    <name evidence="2" type="ORF">VNI00_002156</name>
</gene>
<dbReference type="AlphaFoldDB" id="A0AAW0E0M5"/>
<dbReference type="EMBL" id="JAYKXP010000005">
    <property type="protein sequence ID" value="KAK7058521.1"/>
    <property type="molecule type" value="Genomic_DNA"/>
</dbReference>
<feature type="compositionally biased region" description="Basic and acidic residues" evidence="1">
    <location>
        <begin position="55"/>
        <end position="65"/>
    </location>
</feature>
<comment type="caution">
    <text evidence="2">The sequence shown here is derived from an EMBL/GenBank/DDBJ whole genome shotgun (WGS) entry which is preliminary data.</text>
</comment>
<dbReference type="Proteomes" id="UP001383192">
    <property type="component" value="Unassembled WGS sequence"/>
</dbReference>
<organism evidence="2 3">
    <name type="scientific">Paramarasmius palmivorus</name>
    <dbReference type="NCBI Taxonomy" id="297713"/>
    <lineage>
        <taxon>Eukaryota</taxon>
        <taxon>Fungi</taxon>
        <taxon>Dikarya</taxon>
        <taxon>Basidiomycota</taxon>
        <taxon>Agaricomycotina</taxon>
        <taxon>Agaricomycetes</taxon>
        <taxon>Agaricomycetidae</taxon>
        <taxon>Agaricales</taxon>
        <taxon>Marasmiineae</taxon>
        <taxon>Marasmiaceae</taxon>
        <taxon>Paramarasmius</taxon>
    </lineage>
</organism>
<accession>A0AAW0E0M5</accession>
<sequence>MSLQLQGRDLVWQADGQYMYPQQAIMKKKSKTIAQEQEDLFSESVQDEGDLFSAEPKRPSTEKQPKAATKPIELAPSKKLSAADRHARFTSLLDSLLPHITPLPSPPKNPTPAEEAEYAEHRKAKKQLKPIRHSVWTHLVGLAQSKAELGQVVELMPKWKESKKVFDGEFGQLFVARCEHLSAQDLALTVFGNYAKYGVPLTLPAARHLLHSLHATRPLEEVLVAAKLYEVHDLGSYEQDLTSSALVLSAAARAAWGMLPPQPKAAGESQAESTTEEGAASTNTASNRPAVVRLVNTLLPSLRELLKDTTPGAYRTPRTGQEKSKIVKIVQRNKRGKKISEEKVFNREKVWLRWCLSKAQALLDRNDYGQSVDWLREWRTREGHAKAVAAGSA</sequence>
<proteinExistence type="predicted"/>
<keyword evidence="3" id="KW-1185">Reference proteome</keyword>
<feature type="compositionally biased region" description="Pro residues" evidence="1">
    <location>
        <begin position="101"/>
        <end position="110"/>
    </location>
</feature>
<evidence type="ECO:0000313" key="2">
    <source>
        <dbReference type="EMBL" id="KAK7058521.1"/>
    </source>
</evidence>
<evidence type="ECO:0000256" key="1">
    <source>
        <dbReference type="SAM" id="MobiDB-lite"/>
    </source>
</evidence>
<feature type="region of interest" description="Disordered" evidence="1">
    <location>
        <begin position="100"/>
        <end position="125"/>
    </location>
</feature>
<protein>
    <submittedName>
        <fullName evidence="2">Uncharacterized protein</fullName>
    </submittedName>
</protein>
<feature type="compositionally biased region" description="Acidic residues" evidence="1">
    <location>
        <begin position="36"/>
        <end position="50"/>
    </location>
</feature>
<feature type="region of interest" description="Disordered" evidence="1">
    <location>
        <begin position="29"/>
        <end position="72"/>
    </location>
</feature>